<dbReference type="Gene3D" id="3.30.750.24">
    <property type="entry name" value="STAS domain"/>
    <property type="match status" value="1"/>
</dbReference>
<dbReference type="SUPFAM" id="SSF52091">
    <property type="entry name" value="SpoIIaa-like"/>
    <property type="match status" value="1"/>
</dbReference>
<dbReference type="Proteomes" id="UP001170481">
    <property type="component" value="Unassembled WGS sequence"/>
</dbReference>
<dbReference type="EMBL" id="JAUORK010000031">
    <property type="protein sequence ID" value="MDO6673729.1"/>
    <property type="molecule type" value="Genomic_DNA"/>
</dbReference>
<dbReference type="CDD" id="cd07043">
    <property type="entry name" value="STAS_anti-anti-sigma_factors"/>
    <property type="match status" value="1"/>
</dbReference>
<dbReference type="AlphaFoldDB" id="A0AAP4U0P2"/>
<reference evidence="2" key="1">
    <citation type="submission" date="2023-07" db="EMBL/GenBank/DDBJ databases">
        <title>Genome content predicts the carbon catabolic preferences of heterotrophic bacteria.</title>
        <authorList>
            <person name="Gralka M."/>
        </authorList>
    </citation>
    <scope>NUCLEOTIDE SEQUENCE</scope>
    <source>
        <strain evidence="2">C2R13</strain>
    </source>
</reference>
<comment type="caution">
    <text evidence="2">The sequence shown here is derived from an EMBL/GenBank/DDBJ whole genome shotgun (WGS) entry which is preliminary data.</text>
</comment>
<dbReference type="RefSeq" id="WP_054555063.1">
    <property type="nucleotide sequence ID" value="NZ_JAUORK010000031.1"/>
</dbReference>
<evidence type="ECO:0000313" key="3">
    <source>
        <dbReference type="Proteomes" id="UP001170481"/>
    </source>
</evidence>
<proteinExistence type="predicted"/>
<evidence type="ECO:0000259" key="1">
    <source>
        <dbReference type="PROSITE" id="PS50801"/>
    </source>
</evidence>
<feature type="domain" description="STAS" evidence="1">
    <location>
        <begin position="24"/>
        <end position="107"/>
    </location>
</feature>
<dbReference type="InterPro" id="IPR036513">
    <property type="entry name" value="STAS_dom_sf"/>
</dbReference>
<name>A0AAP4U0P2_9GAMM</name>
<sequence length="119" mass="13142">MPITTRIHEGIMITPPAQLTGELARYFRQEMLAMIPDHTGTLAVDLSHVEAIDADGLSVLVSLHDALSPAALVVVEPSPVMQTELERVRLFELFDIYYQRDPLLESSGDTRTGPSREVA</sequence>
<evidence type="ECO:0000313" key="2">
    <source>
        <dbReference type="EMBL" id="MDO6673729.1"/>
    </source>
</evidence>
<dbReference type="PROSITE" id="PS50801">
    <property type="entry name" value="STAS"/>
    <property type="match status" value="1"/>
</dbReference>
<organism evidence="2 3">
    <name type="scientific">Cobetia amphilecti</name>
    <dbReference type="NCBI Taxonomy" id="1055104"/>
    <lineage>
        <taxon>Bacteria</taxon>
        <taxon>Pseudomonadati</taxon>
        <taxon>Pseudomonadota</taxon>
        <taxon>Gammaproteobacteria</taxon>
        <taxon>Oceanospirillales</taxon>
        <taxon>Halomonadaceae</taxon>
        <taxon>Cobetia</taxon>
    </lineage>
</organism>
<gene>
    <name evidence="2" type="ORF">Q4535_16615</name>
</gene>
<accession>A0AAP4U0P2</accession>
<dbReference type="Pfam" id="PF01740">
    <property type="entry name" value="STAS"/>
    <property type="match status" value="1"/>
</dbReference>
<dbReference type="InterPro" id="IPR002645">
    <property type="entry name" value="STAS_dom"/>
</dbReference>
<protein>
    <submittedName>
        <fullName evidence="2">STAS domain-containing protein</fullName>
    </submittedName>
</protein>